<comment type="similarity">
    <text evidence="1 4">Belongs to the pseudouridine synthase RsuA family.</text>
</comment>
<dbReference type="GO" id="GO:0000455">
    <property type="term" value="P:enzyme-directed rRNA pseudouridine synthesis"/>
    <property type="evidence" value="ECO:0007669"/>
    <property type="project" value="UniProtKB-ARBA"/>
</dbReference>
<dbReference type="SUPFAM" id="SSF55174">
    <property type="entry name" value="Alpha-L RNA-binding motif"/>
    <property type="match status" value="1"/>
</dbReference>
<evidence type="ECO:0000256" key="3">
    <source>
        <dbReference type="PROSITE-ProRule" id="PRU00182"/>
    </source>
</evidence>
<dbReference type="InterPro" id="IPR020094">
    <property type="entry name" value="TruA/RsuA/RluB/E/F_N"/>
</dbReference>
<evidence type="ECO:0000256" key="4">
    <source>
        <dbReference type="RuleBase" id="RU003887"/>
    </source>
</evidence>
<name>A0A7X1B2L5_9BACT</name>
<dbReference type="RefSeq" id="WP_185658391.1">
    <property type="nucleotide sequence ID" value="NZ_CAWPOO010000001.1"/>
</dbReference>
<dbReference type="InterPro" id="IPR018496">
    <property type="entry name" value="PsdUridine_synth_RsuA/RluB_CS"/>
</dbReference>
<evidence type="ECO:0000256" key="2">
    <source>
        <dbReference type="ARBA" id="ARBA00023235"/>
    </source>
</evidence>
<dbReference type="Pfam" id="PF01479">
    <property type="entry name" value="S4"/>
    <property type="match status" value="1"/>
</dbReference>
<dbReference type="Gene3D" id="3.30.70.1560">
    <property type="entry name" value="Alpha-L RNA-binding motif"/>
    <property type="match status" value="1"/>
</dbReference>
<protein>
    <recommendedName>
        <fullName evidence="4">Pseudouridine synthase</fullName>
        <ecNumber evidence="4">5.4.99.-</ecNumber>
    </recommendedName>
</protein>
<dbReference type="GO" id="GO:0003723">
    <property type="term" value="F:RNA binding"/>
    <property type="evidence" value="ECO:0007669"/>
    <property type="project" value="UniProtKB-KW"/>
</dbReference>
<feature type="domain" description="RNA-binding S4" evidence="5">
    <location>
        <begin position="7"/>
        <end position="68"/>
    </location>
</feature>
<organism evidence="6 7">
    <name type="scientific">Pelagicoccus albus</name>
    <dbReference type="NCBI Taxonomy" id="415222"/>
    <lineage>
        <taxon>Bacteria</taxon>
        <taxon>Pseudomonadati</taxon>
        <taxon>Verrucomicrobiota</taxon>
        <taxon>Opitutia</taxon>
        <taxon>Puniceicoccales</taxon>
        <taxon>Pelagicoccaceae</taxon>
        <taxon>Pelagicoccus</taxon>
    </lineage>
</organism>
<evidence type="ECO:0000313" key="6">
    <source>
        <dbReference type="EMBL" id="MBC2604496.1"/>
    </source>
</evidence>
<gene>
    <name evidence="6" type="ORF">H5P27_00330</name>
</gene>
<dbReference type="Gene3D" id="3.10.290.10">
    <property type="entry name" value="RNA-binding S4 domain"/>
    <property type="match status" value="1"/>
</dbReference>
<dbReference type="InterPro" id="IPR050343">
    <property type="entry name" value="RsuA_PseudoU_synthase"/>
</dbReference>
<keyword evidence="3" id="KW-0694">RNA-binding</keyword>
<dbReference type="PROSITE" id="PS50889">
    <property type="entry name" value="S4"/>
    <property type="match status" value="1"/>
</dbReference>
<dbReference type="Gene3D" id="3.30.70.580">
    <property type="entry name" value="Pseudouridine synthase I, catalytic domain, N-terminal subdomain"/>
    <property type="match status" value="1"/>
</dbReference>
<dbReference type="SMART" id="SM00363">
    <property type="entry name" value="S4"/>
    <property type="match status" value="1"/>
</dbReference>
<dbReference type="EMBL" id="JACHVC010000001">
    <property type="protein sequence ID" value="MBC2604496.1"/>
    <property type="molecule type" value="Genomic_DNA"/>
</dbReference>
<dbReference type="FunFam" id="3.10.290.10:FF:000003">
    <property type="entry name" value="Pseudouridine synthase"/>
    <property type="match status" value="1"/>
</dbReference>
<dbReference type="Pfam" id="PF00849">
    <property type="entry name" value="PseudoU_synth_2"/>
    <property type="match status" value="1"/>
</dbReference>
<dbReference type="PROSITE" id="PS01149">
    <property type="entry name" value="PSI_RSU"/>
    <property type="match status" value="1"/>
</dbReference>
<comment type="caution">
    <text evidence="6">The sequence shown here is derived from an EMBL/GenBank/DDBJ whole genome shotgun (WGS) entry which is preliminary data.</text>
</comment>
<dbReference type="InterPro" id="IPR042092">
    <property type="entry name" value="PsdUridine_s_RsuA/RluB/E/F_cat"/>
</dbReference>
<dbReference type="InterPro" id="IPR020103">
    <property type="entry name" value="PsdUridine_synth_cat_dom_sf"/>
</dbReference>
<evidence type="ECO:0000313" key="7">
    <source>
        <dbReference type="Proteomes" id="UP000526501"/>
    </source>
</evidence>
<proteinExistence type="inferred from homology"/>
<dbReference type="GO" id="GO:0120159">
    <property type="term" value="F:rRNA pseudouridine synthase activity"/>
    <property type="evidence" value="ECO:0007669"/>
    <property type="project" value="UniProtKB-ARBA"/>
</dbReference>
<accession>A0A7X1B2L5</accession>
<dbReference type="InterPro" id="IPR006145">
    <property type="entry name" value="PsdUridine_synth_RsuA/RluA"/>
</dbReference>
<dbReference type="Proteomes" id="UP000526501">
    <property type="component" value="Unassembled WGS sequence"/>
</dbReference>
<dbReference type="NCBIfam" id="TIGR00093">
    <property type="entry name" value="pseudouridine synthase"/>
    <property type="match status" value="1"/>
</dbReference>
<keyword evidence="7" id="KW-1185">Reference proteome</keyword>
<dbReference type="InterPro" id="IPR002942">
    <property type="entry name" value="S4_RNA-bd"/>
</dbReference>
<dbReference type="AlphaFoldDB" id="A0A7X1B2L5"/>
<keyword evidence="2 4" id="KW-0413">Isomerase</keyword>
<dbReference type="CDD" id="cd02870">
    <property type="entry name" value="PseudoU_synth_RsuA_like"/>
    <property type="match status" value="1"/>
</dbReference>
<evidence type="ECO:0000256" key="1">
    <source>
        <dbReference type="ARBA" id="ARBA00008348"/>
    </source>
</evidence>
<sequence>MDSPQLIRTQKLLADAGLCSRRVAEEYIKNGEVTINGKTAELGSKVQPGVDDVRLNGRRVKVPVQKTQLVIAMNKPKGFICSNDDPHNERTVFDLLPKDFQGERLFCAGRLDKDSEGLLILTNDGDLANRLMHPSNLITKRYHVSLKQPFPRAKLYKLTRGVTVEGEKLKVEKAVFAGDKNKEQATELDVAMHHGKKREIRRLFQALHYDVKKLKRYQIGRYSIKGMPKGAGIALTSREISLLFKADTNL</sequence>
<dbReference type="CDD" id="cd00165">
    <property type="entry name" value="S4"/>
    <property type="match status" value="1"/>
</dbReference>
<dbReference type="PANTHER" id="PTHR47683:SF2">
    <property type="entry name" value="RNA-BINDING S4 DOMAIN-CONTAINING PROTEIN"/>
    <property type="match status" value="1"/>
</dbReference>
<dbReference type="InterPro" id="IPR036986">
    <property type="entry name" value="S4_RNA-bd_sf"/>
</dbReference>
<dbReference type="PANTHER" id="PTHR47683">
    <property type="entry name" value="PSEUDOURIDINE SYNTHASE FAMILY PROTEIN-RELATED"/>
    <property type="match status" value="1"/>
</dbReference>
<dbReference type="EC" id="5.4.99.-" evidence="4"/>
<reference evidence="6 7" key="1">
    <citation type="submission" date="2020-07" db="EMBL/GenBank/DDBJ databases">
        <authorList>
            <person name="Feng X."/>
        </authorList>
    </citation>
    <scope>NUCLEOTIDE SEQUENCE [LARGE SCALE GENOMIC DNA]</scope>
    <source>
        <strain evidence="6 7">JCM23202</strain>
    </source>
</reference>
<evidence type="ECO:0000259" key="5">
    <source>
        <dbReference type="SMART" id="SM00363"/>
    </source>
</evidence>
<dbReference type="SUPFAM" id="SSF55120">
    <property type="entry name" value="Pseudouridine synthase"/>
    <property type="match status" value="1"/>
</dbReference>
<dbReference type="InterPro" id="IPR000748">
    <property type="entry name" value="PsdUridine_synth_RsuA/RluB/E/F"/>
</dbReference>